<accession>A0A8C3J8H1</accession>
<evidence type="ECO:0000256" key="1">
    <source>
        <dbReference type="ARBA" id="ARBA00003689"/>
    </source>
</evidence>
<proteinExistence type="inferred from homology"/>
<comment type="similarity">
    <text evidence="2">Belongs to the beta/gamma-crystallin family.</text>
</comment>
<evidence type="ECO:0000313" key="7">
    <source>
        <dbReference type="Proteomes" id="UP000694419"/>
    </source>
</evidence>
<sequence>MDFQILSSVTGVMFVLLQITFFDDKNFAGSSCAATTDQPAQLNSCNSVKVENGCWMVYEHPNYTGHQFFLRKGEYPDNQPLCRRRVVERTVTKFTL</sequence>
<keyword evidence="3" id="KW-0273">Eye lens protein</keyword>
<name>A0A8C3J8H1_9CHAR</name>
<dbReference type="Pfam" id="PF00030">
    <property type="entry name" value="Crystall"/>
    <property type="match status" value="1"/>
</dbReference>
<comment type="function">
    <text evidence="1">Crystallins are the dominant structural components of the vertebrate eye lens.</text>
</comment>
<keyword evidence="7" id="KW-1185">Reference proteome</keyword>
<dbReference type="SMART" id="SM00247">
    <property type="entry name" value="XTALbg"/>
    <property type="match status" value="1"/>
</dbReference>
<reference evidence="6" key="2">
    <citation type="submission" date="2025-09" db="UniProtKB">
        <authorList>
            <consortium name="Ensembl"/>
        </authorList>
    </citation>
    <scope>IDENTIFICATION</scope>
</reference>
<dbReference type="PANTHER" id="PTHR11818:SF119">
    <property type="entry name" value="GAMMA-CRYSTALLIN D"/>
    <property type="match status" value="1"/>
</dbReference>
<dbReference type="Ensembl" id="ENSCPGT00000003374.1">
    <property type="protein sequence ID" value="ENSCPGP00000003065.1"/>
    <property type="gene ID" value="ENSCPGG00000002255.1"/>
</dbReference>
<protein>
    <recommendedName>
        <fullName evidence="5">Beta/gamma crystallin 'Greek key' domain-containing protein</fullName>
    </recommendedName>
</protein>
<dbReference type="SUPFAM" id="SSF49695">
    <property type="entry name" value="gamma-Crystallin-like"/>
    <property type="match status" value="1"/>
</dbReference>
<dbReference type="InterPro" id="IPR050252">
    <property type="entry name" value="Beta/Gamma-Crystallin"/>
</dbReference>
<reference evidence="6" key="1">
    <citation type="submission" date="2025-08" db="UniProtKB">
        <authorList>
            <consortium name="Ensembl"/>
        </authorList>
    </citation>
    <scope>IDENTIFICATION</scope>
</reference>
<evidence type="ECO:0000256" key="4">
    <source>
        <dbReference type="ARBA" id="ARBA00022737"/>
    </source>
</evidence>
<dbReference type="InterPro" id="IPR011024">
    <property type="entry name" value="G_crystallin-like"/>
</dbReference>
<evidence type="ECO:0000313" key="6">
    <source>
        <dbReference type="Ensembl" id="ENSCPGP00000003065.1"/>
    </source>
</evidence>
<dbReference type="PANTHER" id="PTHR11818">
    <property type="entry name" value="BETA/GAMMA CRYSTALLIN"/>
    <property type="match status" value="1"/>
</dbReference>
<evidence type="ECO:0000259" key="5">
    <source>
        <dbReference type="PROSITE" id="PS50915"/>
    </source>
</evidence>
<dbReference type="PRINTS" id="PR01367">
    <property type="entry name" value="BGCRYSTALLIN"/>
</dbReference>
<evidence type="ECO:0000256" key="2">
    <source>
        <dbReference type="ARBA" id="ARBA00009646"/>
    </source>
</evidence>
<dbReference type="Proteomes" id="UP000694419">
    <property type="component" value="Unplaced"/>
</dbReference>
<organism evidence="6 7">
    <name type="scientific">Calidris pygmaea</name>
    <name type="common">Spoon-billed sandpiper</name>
    <dbReference type="NCBI Taxonomy" id="425635"/>
    <lineage>
        <taxon>Eukaryota</taxon>
        <taxon>Metazoa</taxon>
        <taxon>Chordata</taxon>
        <taxon>Craniata</taxon>
        <taxon>Vertebrata</taxon>
        <taxon>Euteleostomi</taxon>
        <taxon>Archelosauria</taxon>
        <taxon>Archosauria</taxon>
        <taxon>Dinosauria</taxon>
        <taxon>Saurischia</taxon>
        <taxon>Theropoda</taxon>
        <taxon>Coelurosauria</taxon>
        <taxon>Aves</taxon>
        <taxon>Neognathae</taxon>
        <taxon>Neoaves</taxon>
        <taxon>Charadriiformes</taxon>
        <taxon>Scolopacidae</taxon>
        <taxon>Calidris</taxon>
    </lineage>
</organism>
<evidence type="ECO:0000256" key="3">
    <source>
        <dbReference type="ARBA" id="ARBA00022613"/>
    </source>
</evidence>
<keyword evidence="4" id="KW-0677">Repeat</keyword>
<feature type="domain" description="Beta/gamma crystallin 'Greek key'" evidence="5">
    <location>
        <begin position="53"/>
        <end position="88"/>
    </location>
</feature>
<dbReference type="PROSITE" id="PS50915">
    <property type="entry name" value="CRYSTALLIN_BETA_GAMMA"/>
    <property type="match status" value="1"/>
</dbReference>
<dbReference type="GO" id="GO:0002088">
    <property type="term" value="P:lens development in camera-type eye"/>
    <property type="evidence" value="ECO:0007669"/>
    <property type="project" value="TreeGrafter"/>
</dbReference>
<dbReference type="AlphaFoldDB" id="A0A8C3J8H1"/>
<dbReference type="InterPro" id="IPR001064">
    <property type="entry name" value="Beta/gamma_crystallin"/>
</dbReference>
<dbReference type="GO" id="GO:0005212">
    <property type="term" value="F:structural constituent of eye lens"/>
    <property type="evidence" value="ECO:0007669"/>
    <property type="project" value="UniProtKB-KW"/>
</dbReference>
<dbReference type="GO" id="GO:0007601">
    <property type="term" value="P:visual perception"/>
    <property type="evidence" value="ECO:0007669"/>
    <property type="project" value="TreeGrafter"/>
</dbReference>
<dbReference type="Gene3D" id="2.60.20.10">
    <property type="entry name" value="Crystallins"/>
    <property type="match status" value="1"/>
</dbReference>